<comment type="caution">
    <text evidence="2">The sequence shown here is derived from an EMBL/GenBank/DDBJ whole genome shotgun (WGS) entry which is preliminary data.</text>
</comment>
<keyword evidence="1" id="KW-0472">Membrane</keyword>
<name>A0ABS7FL84_9ACTN</name>
<sequence>MSAPGSRVVLSDPRKNVSRLVFVLAVLAGLCAWSAVVLGNAWRYALGGCTVLLAAVVVLILVQMRRDAGYTLYVDSRGLVAAKNGREDVLPGELFERFELVYGGPTSFARLVLRYRRGSLPELPKLLRQREMSPGRLSLAILDGGESGASMEDGDLHRLRAFVKENGMGEWPDAPSPR</sequence>
<dbReference type="Proteomes" id="UP000774570">
    <property type="component" value="Unassembled WGS sequence"/>
</dbReference>
<evidence type="ECO:0000256" key="1">
    <source>
        <dbReference type="SAM" id="Phobius"/>
    </source>
</evidence>
<evidence type="ECO:0000313" key="2">
    <source>
        <dbReference type="EMBL" id="MBW8481126.1"/>
    </source>
</evidence>
<gene>
    <name evidence="2" type="ORF">K1Y72_02005</name>
</gene>
<protein>
    <recommendedName>
        <fullName evidence="4">PH domain-containing protein</fullName>
    </recommendedName>
</protein>
<dbReference type="EMBL" id="JAIBOA010000001">
    <property type="protein sequence ID" value="MBW8481126.1"/>
    <property type="molecule type" value="Genomic_DNA"/>
</dbReference>
<feature type="transmembrane region" description="Helical" evidence="1">
    <location>
        <begin position="20"/>
        <end position="38"/>
    </location>
</feature>
<evidence type="ECO:0000313" key="3">
    <source>
        <dbReference type="Proteomes" id="UP000774570"/>
    </source>
</evidence>
<keyword evidence="1" id="KW-1133">Transmembrane helix</keyword>
<organism evidence="2 3">
    <name type="scientific">Actinomadura parmotrematis</name>
    <dbReference type="NCBI Taxonomy" id="2864039"/>
    <lineage>
        <taxon>Bacteria</taxon>
        <taxon>Bacillati</taxon>
        <taxon>Actinomycetota</taxon>
        <taxon>Actinomycetes</taxon>
        <taxon>Streptosporangiales</taxon>
        <taxon>Thermomonosporaceae</taxon>
        <taxon>Actinomadura</taxon>
    </lineage>
</organism>
<dbReference type="RefSeq" id="WP_220162588.1">
    <property type="nucleotide sequence ID" value="NZ_JAIBOA010000001.1"/>
</dbReference>
<keyword evidence="3" id="KW-1185">Reference proteome</keyword>
<reference evidence="2 3" key="1">
    <citation type="submission" date="2021-07" db="EMBL/GenBank/DDBJ databases">
        <title>Actinomadura sp. PM05-2 isolated from lichen.</title>
        <authorList>
            <person name="Somphong A."/>
            <person name="Phongsopitanun W."/>
            <person name="Tanasupawat S."/>
            <person name="Peongsungnone V."/>
        </authorList>
    </citation>
    <scope>NUCLEOTIDE SEQUENCE [LARGE SCALE GENOMIC DNA]</scope>
    <source>
        <strain evidence="2 3">PM05-2</strain>
    </source>
</reference>
<proteinExistence type="predicted"/>
<keyword evidence="1" id="KW-0812">Transmembrane</keyword>
<accession>A0ABS7FL84</accession>
<feature type="transmembrane region" description="Helical" evidence="1">
    <location>
        <begin position="44"/>
        <end position="62"/>
    </location>
</feature>
<evidence type="ECO:0008006" key="4">
    <source>
        <dbReference type="Google" id="ProtNLM"/>
    </source>
</evidence>